<dbReference type="CDD" id="cd17953">
    <property type="entry name" value="DEADc_DDX46"/>
    <property type="match status" value="1"/>
</dbReference>
<evidence type="ECO:0000256" key="17">
    <source>
        <dbReference type="PROSITE-ProRule" id="PRU00552"/>
    </source>
</evidence>
<proteinExistence type="inferred from homology"/>
<evidence type="ECO:0000256" key="4">
    <source>
        <dbReference type="ARBA" id="ARBA00022728"/>
    </source>
</evidence>
<feature type="domain" description="DEAD-box RNA helicase Q" evidence="21">
    <location>
        <begin position="687"/>
        <end position="715"/>
    </location>
</feature>
<dbReference type="InterPro" id="IPR000629">
    <property type="entry name" value="RNA-helicase_DEAD-box_CS"/>
</dbReference>
<keyword evidence="11" id="KW-0539">Nucleus</keyword>
<feature type="short sequence motif" description="Q motif" evidence="17">
    <location>
        <begin position="687"/>
        <end position="715"/>
    </location>
</feature>
<evidence type="ECO:0000259" key="21">
    <source>
        <dbReference type="PROSITE" id="PS51195"/>
    </source>
</evidence>
<comment type="function">
    <text evidence="14">Component of the 17S U2 SnRNP complex of the spliceosome, a large ribonucleoprotein complex that removes introns from transcribed pre-mRNAs. The 17S U2 SnRNP complex (1) directly participates in early spliceosome assembly and (2) mediates recognition of the intron branch site during pre-mRNA splicing by promoting the selection of the pre-mRNA branch-site adenosine, the nucleophile for the first step of splicing. Within the 17S U2 SnRNP complex, DDX46 plays essential roles during assembly of pre-spliceosome and proofreading of the branch site.</text>
</comment>
<evidence type="ECO:0000256" key="3">
    <source>
        <dbReference type="ARBA" id="ARBA00022664"/>
    </source>
</evidence>
<keyword evidence="5" id="KW-0547">Nucleotide-binding</keyword>
<evidence type="ECO:0000256" key="18">
    <source>
        <dbReference type="SAM" id="MobiDB-lite"/>
    </source>
</evidence>
<name>A0A814RTI7_9BILA</name>
<evidence type="ECO:0000256" key="13">
    <source>
        <dbReference type="ARBA" id="ARBA00047984"/>
    </source>
</evidence>
<dbReference type="PROSITE" id="PS51192">
    <property type="entry name" value="HELICASE_ATP_BIND_1"/>
    <property type="match status" value="2"/>
</dbReference>
<evidence type="ECO:0000256" key="7">
    <source>
        <dbReference type="ARBA" id="ARBA00022806"/>
    </source>
</evidence>
<evidence type="ECO:0000259" key="20">
    <source>
        <dbReference type="PROSITE" id="PS51194"/>
    </source>
</evidence>
<dbReference type="EMBL" id="CAJNOE010000310">
    <property type="protein sequence ID" value="CAF1138638.1"/>
    <property type="molecule type" value="Genomic_DNA"/>
</dbReference>
<accession>A0A814RTI7</accession>
<feature type="compositionally biased region" description="Basic residues" evidence="18">
    <location>
        <begin position="278"/>
        <end position="311"/>
    </location>
</feature>
<dbReference type="GO" id="GO:0016787">
    <property type="term" value="F:hydrolase activity"/>
    <property type="evidence" value="ECO:0007669"/>
    <property type="project" value="UniProtKB-KW"/>
</dbReference>
<evidence type="ECO:0000256" key="2">
    <source>
        <dbReference type="ARBA" id="ARBA00012552"/>
    </source>
</evidence>
<keyword evidence="6" id="KW-0378">Hydrolase</keyword>
<feature type="compositionally biased region" description="Basic and acidic residues" evidence="18">
    <location>
        <begin position="344"/>
        <end position="360"/>
    </location>
</feature>
<reference evidence="22" key="1">
    <citation type="submission" date="2021-02" db="EMBL/GenBank/DDBJ databases">
        <authorList>
            <person name="Nowell W R."/>
        </authorList>
    </citation>
    <scope>NUCLEOTIDE SEQUENCE</scope>
</reference>
<dbReference type="GO" id="GO:0003724">
    <property type="term" value="F:RNA helicase activity"/>
    <property type="evidence" value="ECO:0007669"/>
    <property type="project" value="UniProtKB-EC"/>
</dbReference>
<dbReference type="Gene3D" id="3.40.50.300">
    <property type="entry name" value="P-loop containing nucleotide triphosphate hydrolases"/>
    <property type="match status" value="3"/>
</dbReference>
<feature type="domain" description="Helicase C-terminal" evidence="20">
    <location>
        <begin position="916"/>
        <end position="1079"/>
    </location>
</feature>
<keyword evidence="4" id="KW-0747">Spliceosome</keyword>
<dbReference type="PANTHER" id="PTHR47958">
    <property type="entry name" value="ATP-DEPENDENT RNA HELICASE DBP3"/>
    <property type="match status" value="1"/>
</dbReference>
<feature type="compositionally biased region" description="Low complexity" evidence="18">
    <location>
        <begin position="327"/>
        <end position="339"/>
    </location>
</feature>
<keyword evidence="7" id="KW-0347">Helicase</keyword>
<dbReference type="PROSITE" id="PS00039">
    <property type="entry name" value="DEAD_ATP_HELICASE"/>
    <property type="match status" value="2"/>
</dbReference>
<dbReference type="Pfam" id="PF00270">
    <property type="entry name" value="DEAD"/>
    <property type="match status" value="2"/>
</dbReference>
<comment type="catalytic activity">
    <reaction evidence="13">
        <text>ATP + H2O = ADP + phosphate + H(+)</text>
        <dbReference type="Rhea" id="RHEA:13065"/>
        <dbReference type="ChEBI" id="CHEBI:15377"/>
        <dbReference type="ChEBI" id="CHEBI:15378"/>
        <dbReference type="ChEBI" id="CHEBI:30616"/>
        <dbReference type="ChEBI" id="CHEBI:43474"/>
        <dbReference type="ChEBI" id="CHEBI:456216"/>
        <dbReference type="EC" id="3.6.4.13"/>
    </reaction>
</comment>
<dbReference type="GO" id="GO:0000398">
    <property type="term" value="P:mRNA splicing, via spliceosome"/>
    <property type="evidence" value="ECO:0007669"/>
    <property type="project" value="UniProtKB-ARBA"/>
</dbReference>
<feature type="compositionally biased region" description="Polar residues" evidence="18">
    <location>
        <begin position="558"/>
        <end position="567"/>
    </location>
</feature>
<evidence type="ECO:0000256" key="10">
    <source>
        <dbReference type="ARBA" id="ARBA00023187"/>
    </source>
</evidence>
<dbReference type="GO" id="GO:0016607">
    <property type="term" value="C:nuclear speck"/>
    <property type="evidence" value="ECO:0007669"/>
    <property type="project" value="UniProtKB-SubCell"/>
</dbReference>
<evidence type="ECO:0000256" key="1">
    <source>
        <dbReference type="ARBA" id="ARBA00004324"/>
    </source>
</evidence>
<evidence type="ECO:0000256" key="8">
    <source>
        <dbReference type="ARBA" id="ARBA00022840"/>
    </source>
</evidence>
<dbReference type="InterPro" id="IPR027417">
    <property type="entry name" value="P-loop_NTPase"/>
</dbReference>
<dbReference type="EC" id="3.6.4.13" evidence="2"/>
<feature type="compositionally biased region" description="Polar residues" evidence="18">
    <location>
        <begin position="540"/>
        <end position="551"/>
    </location>
</feature>
<feature type="region of interest" description="Disordered" evidence="18">
    <location>
        <begin position="252"/>
        <end position="360"/>
    </location>
</feature>
<protein>
    <recommendedName>
        <fullName evidence="15">Probable ATP-dependent RNA helicase DDX46</fullName>
        <ecNumber evidence="2">3.6.4.13</ecNumber>
    </recommendedName>
    <alternativeName>
        <fullName evidence="16">DEAD box protein 46</fullName>
    </alternativeName>
</protein>
<comment type="subcellular location">
    <subcellularLocation>
        <location evidence="1">Nucleus speckle</location>
    </subcellularLocation>
</comment>
<evidence type="ECO:0000259" key="19">
    <source>
        <dbReference type="PROSITE" id="PS51192"/>
    </source>
</evidence>
<dbReference type="GO" id="GO:0003676">
    <property type="term" value="F:nucleic acid binding"/>
    <property type="evidence" value="ECO:0007669"/>
    <property type="project" value="InterPro"/>
</dbReference>
<evidence type="ECO:0000256" key="12">
    <source>
        <dbReference type="ARBA" id="ARBA00038511"/>
    </source>
</evidence>
<feature type="domain" description="Helicase ATP-binding" evidence="19">
    <location>
        <begin position="20"/>
        <end position="198"/>
    </location>
</feature>
<keyword evidence="10" id="KW-0508">mRNA splicing</keyword>
<dbReference type="GO" id="GO:0005681">
    <property type="term" value="C:spliceosomal complex"/>
    <property type="evidence" value="ECO:0007669"/>
    <property type="project" value="UniProtKB-KW"/>
</dbReference>
<dbReference type="InterPro" id="IPR014001">
    <property type="entry name" value="Helicase_ATP-bd"/>
</dbReference>
<evidence type="ECO:0000313" key="23">
    <source>
        <dbReference type="Proteomes" id="UP000663860"/>
    </source>
</evidence>
<dbReference type="FunFam" id="3.40.50.300:FF:000584">
    <property type="entry name" value="probable ATP-dependent RNA helicase DDX46"/>
    <property type="match status" value="1"/>
</dbReference>
<dbReference type="SUPFAM" id="SSF52540">
    <property type="entry name" value="P-loop containing nucleoside triphosphate hydrolases"/>
    <property type="match status" value="3"/>
</dbReference>
<dbReference type="InterPro" id="IPR001650">
    <property type="entry name" value="Helicase_C-like"/>
</dbReference>
<keyword evidence="3" id="KW-0507">mRNA processing</keyword>
<comment type="caution">
    <text evidence="22">The sequence shown here is derived from an EMBL/GenBank/DDBJ whole genome shotgun (WGS) entry which is preliminary data.</text>
</comment>
<dbReference type="InterPro" id="IPR011545">
    <property type="entry name" value="DEAD/DEAH_box_helicase_dom"/>
</dbReference>
<dbReference type="InterPro" id="IPR014014">
    <property type="entry name" value="RNA_helicase_DEAD_Q_motif"/>
</dbReference>
<dbReference type="Proteomes" id="UP000663860">
    <property type="component" value="Unassembled WGS sequence"/>
</dbReference>
<evidence type="ECO:0000313" key="22">
    <source>
        <dbReference type="EMBL" id="CAF1138638.1"/>
    </source>
</evidence>
<evidence type="ECO:0000256" key="15">
    <source>
        <dbReference type="ARBA" id="ARBA00050029"/>
    </source>
</evidence>
<gene>
    <name evidence="22" type="ORF">IZO911_LOCUS25097</name>
</gene>
<dbReference type="FunFam" id="3.40.50.300:FF:000079">
    <property type="entry name" value="probable ATP-dependent RNA helicase DDX17"/>
    <property type="match status" value="2"/>
</dbReference>
<dbReference type="CDD" id="cd22473">
    <property type="entry name" value="KH-I_DDX46"/>
    <property type="match status" value="1"/>
</dbReference>
<dbReference type="PROSITE" id="PS51194">
    <property type="entry name" value="HELICASE_CTER"/>
    <property type="match status" value="1"/>
</dbReference>
<organism evidence="22 23">
    <name type="scientific">Adineta steineri</name>
    <dbReference type="NCBI Taxonomy" id="433720"/>
    <lineage>
        <taxon>Eukaryota</taxon>
        <taxon>Metazoa</taxon>
        <taxon>Spiralia</taxon>
        <taxon>Gnathifera</taxon>
        <taxon>Rotifera</taxon>
        <taxon>Eurotatoria</taxon>
        <taxon>Bdelloidea</taxon>
        <taxon>Adinetida</taxon>
        <taxon>Adinetidae</taxon>
        <taxon>Adineta</taxon>
    </lineage>
</organism>
<feature type="compositionally biased region" description="Low complexity" evidence="18">
    <location>
        <begin position="252"/>
        <end position="265"/>
    </location>
</feature>
<dbReference type="Pfam" id="PF23469">
    <property type="entry name" value="KH_12"/>
    <property type="match status" value="1"/>
</dbReference>
<feature type="region of interest" description="Disordered" evidence="18">
    <location>
        <begin position="538"/>
        <end position="579"/>
    </location>
</feature>
<dbReference type="GO" id="GO:0005524">
    <property type="term" value="F:ATP binding"/>
    <property type="evidence" value="ECO:0007669"/>
    <property type="project" value="UniProtKB-KW"/>
</dbReference>
<feature type="domain" description="Helicase ATP-binding" evidence="19">
    <location>
        <begin position="718"/>
        <end position="896"/>
    </location>
</feature>
<evidence type="ECO:0000256" key="5">
    <source>
        <dbReference type="ARBA" id="ARBA00022741"/>
    </source>
</evidence>
<sequence>MKGVDKADYEKPTAIQAQALPIILSGRNMIGIAKTGSGKTLAFVLPIFRHIKDQPPLEGDDGPIVLIMTPTRELALQTTKECKKFGKLFNIRCVAVYGGTGISEQIAELKRGAEIIVCTPGRMIDMLAANGGKVTNVRRVTYVVVDEADRMFDMGFEPQVAKILESVRPDRQTVMFSATFPKQMEALARKFLHKPIEVTVGGRSIVCKDVVQNVIILDDDQKYLKLLELLDQLNCLHIQHDQILVNESSLKRSSSSSSSDASPAHRSSHRSTSERDKKRSRRSSSRDKRKRDGKSSKKHSKKSSKSHRSKSPARENSSTTDKERKVSQTSTSQTTPVTVISNEPLDKEAEQRRLEDEMQKRKNRIEQWRAERRTMLGIDKAMQQSIAQAAKGKAWSLEDEGDEEEEDLQNVVISSSDLKREIASARETAMALQTDKHREAMERAAEVAALASAAVANSEKAAAEADDDEDDPLDKFMEDIAKEVKSFRGTNNAGIISKKINGNNPTTATIVKQEQLTNNAKASVIKIVTKTVKNEPVESTAISTNPSNNGIETPINGHHTNSTTVKTESMDTDAGASRVSVRSGVAKRAKDKGLIMEQDIDGLEYSSEEDTAKQTEELDDIFAMSTKKSKAEMITTNHEKIYYRPFRKDFYTVVPEIASMTDLEVAAYREELDGIKINGKKCPRPIKTWSQCITSDKILQVLRKADYEKPTAIQAQALPIILSGRNMIGIAKTGSGKTLAFVLPIFRHIKDQPPLEGDDGPIVLIMTPTRELALQTTKECKKFGKLFNIRCVAVYGGTGISEQIAELKRGAEIIVCTPGRMIDMLAANGGKVTNVRRVTYVVVDEADRMFDMGFEPQVAKILESVRPDRQTVMFSATFPKQMEALARKFLHKPIEVTVGGRSIVCKDVVQNVIILDDDQKYLKLLELLGIYQPLGSVIVFVDKQEHCDELMKNLLRNSYPCMSLHGGIDQYDRDSTMVDFKSGDMPLMIATSVASRGLDVKDLILVVNYDCPNHYEDYVHRCGRTGRAGNVGYAYTFLTPEQEKYAGDIRRALEASGTPIPEELELLWENYVKKMEAMGKKVKSGGGFSGHGYKFDTSETQLKDEQKKMQKVVMGLGDSDEDEESQDIDQQINSLFKAKKSIKAKGDGQVLPNASTAQNDEGANSAAANDAASKLELAKKAAARLTFTKSETRDSIQEAATSLFQRGGTLNKAVSSRIVAQQRAGELNQKLNYQKPEEEAQVTEDAFKVFEEELEINDFPQNARWKVTSKETLAHICDYADVGMSVRGQYYPNNKEVAAGDRKLFLQIESLTERGLQLAKTEVARLIKEEMMKMQNPALQLVNRGRYKVI</sequence>
<dbReference type="PROSITE" id="PS51195">
    <property type="entry name" value="Q_MOTIF"/>
    <property type="match status" value="1"/>
</dbReference>
<evidence type="ECO:0000256" key="6">
    <source>
        <dbReference type="ARBA" id="ARBA00022801"/>
    </source>
</evidence>
<dbReference type="SMART" id="SM00487">
    <property type="entry name" value="DEXDc"/>
    <property type="match status" value="2"/>
</dbReference>
<evidence type="ECO:0000256" key="9">
    <source>
        <dbReference type="ARBA" id="ARBA00023054"/>
    </source>
</evidence>
<keyword evidence="8" id="KW-0067">ATP-binding</keyword>
<dbReference type="SMART" id="SM00490">
    <property type="entry name" value="HELICc"/>
    <property type="match status" value="1"/>
</dbReference>
<dbReference type="Pfam" id="PF00271">
    <property type="entry name" value="Helicase_C"/>
    <property type="match status" value="1"/>
</dbReference>
<comment type="similarity">
    <text evidence="12">Belongs to the DEAD box helicase family. DDX46/PRP5 subfamily.</text>
</comment>
<feature type="region of interest" description="Disordered" evidence="18">
    <location>
        <begin position="1146"/>
        <end position="1167"/>
    </location>
</feature>
<evidence type="ECO:0000256" key="11">
    <source>
        <dbReference type="ARBA" id="ARBA00023242"/>
    </source>
</evidence>
<dbReference type="InterPro" id="IPR056149">
    <property type="entry name" value="PRP5/DDX46/KHDC4_KH"/>
</dbReference>
<keyword evidence="9" id="KW-0175">Coiled coil</keyword>
<dbReference type="CDD" id="cd18787">
    <property type="entry name" value="SF2_C_DEAD"/>
    <property type="match status" value="1"/>
</dbReference>
<evidence type="ECO:0000256" key="14">
    <source>
        <dbReference type="ARBA" id="ARBA00049949"/>
    </source>
</evidence>
<evidence type="ECO:0000256" key="16">
    <source>
        <dbReference type="ARBA" id="ARBA00050042"/>
    </source>
</evidence>